<protein>
    <submittedName>
        <fullName evidence="2">Uncharacterized protein</fullName>
    </submittedName>
</protein>
<dbReference type="AlphaFoldDB" id="A0A9P7ZBV7"/>
<accession>A0A9P7ZBV7</accession>
<gene>
    <name evidence="2" type="ORF">BJ878DRAFT_397982</name>
</gene>
<feature type="compositionally biased region" description="Basic and acidic residues" evidence="1">
    <location>
        <begin position="224"/>
        <end position="261"/>
    </location>
</feature>
<comment type="caution">
    <text evidence="2">The sequence shown here is derived from an EMBL/GenBank/DDBJ whole genome shotgun (WGS) entry which is preliminary data.</text>
</comment>
<dbReference type="EMBL" id="MU253738">
    <property type="protein sequence ID" value="KAG9249234.1"/>
    <property type="molecule type" value="Genomic_DNA"/>
</dbReference>
<organism evidence="2 3">
    <name type="scientific">Calycina marina</name>
    <dbReference type="NCBI Taxonomy" id="1763456"/>
    <lineage>
        <taxon>Eukaryota</taxon>
        <taxon>Fungi</taxon>
        <taxon>Dikarya</taxon>
        <taxon>Ascomycota</taxon>
        <taxon>Pezizomycotina</taxon>
        <taxon>Leotiomycetes</taxon>
        <taxon>Helotiales</taxon>
        <taxon>Pezizellaceae</taxon>
        <taxon>Calycina</taxon>
    </lineage>
</organism>
<reference evidence="2" key="1">
    <citation type="journal article" date="2021" name="IMA Fungus">
        <title>Genomic characterization of three marine fungi, including Emericellopsis atlantica sp. nov. with signatures of a generalist lifestyle and marine biomass degradation.</title>
        <authorList>
            <person name="Hagestad O.C."/>
            <person name="Hou L."/>
            <person name="Andersen J.H."/>
            <person name="Hansen E.H."/>
            <person name="Altermark B."/>
            <person name="Li C."/>
            <person name="Kuhnert E."/>
            <person name="Cox R.J."/>
            <person name="Crous P.W."/>
            <person name="Spatafora J.W."/>
            <person name="Lail K."/>
            <person name="Amirebrahimi M."/>
            <person name="Lipzen A."/>
            <person name="Pangilinan J."/>
            <person name="Andreopoulos W."/>
            <person name="Hayes R.D."/>
            <person name="Ng V."/>
            <person name="Grigoriev I.V."/>
            <person name="Jackson S.A."/>
            <person name="Sutton T.D.S."/>
            <person name="Dobson A.D.W."/>
            <person name="Rama T."/>
        </authorList>
    </citation>
    <scope>NUCLEOTIDE SEQUENCE</scope>
    <source>
        <strain evidence="2">TRa3180A</strain>
    </source>
</reference>
<name>A0A9P7ZBV7_9HELO</name>
<feature type="non-terminal residue" evidence="2">
    <location>
        <position position="1"/>
    </location>
</feature>
<dbReference type="Proteomes" id="UP000887226">
    <property type="component" value="Unassembled WGS sequence"/>
</dbReference>
<proteinExistence type="predicted"/>
<feature type="compositionally biased region" description="Low complexity" evidence="1">
    <location>
        <begin position="40"/>
        <end position="50"/>
    </location>
</feature>
<feature type="region of interest" description="Disordered" evidence="1">
    <location>
        <begin position="38"/>
        <end position="109"/>
    </location>
</feature>
<feature type="region of interest" description="Disordered" evidence="1">
    <location>
        <begin position="224"/>
        <end position="263"/>
    </location>
</feature>
<dbReference type="OrthoDB" id="4207369at2759"/>
<evidence type="ECO:0000313" key="2">
    <source>
        <dbReference type="EMBL" id="KAG9249234.1"/>
    </source>
</evidence>
<evidence type="ECO:0000313" key="3">
    <source>
        <dbReference type="Proteomes" id="UP000887226"/>
    </source>
</evidence>
<feature type="non-terminal residue" evidence="2">
    <location>
        <position position="286"/>
    </location>
</feature>
<evidence type="ECO:0000256" key="1">
    <source>
        <dbReference type="SAM" id="MobiDB-lite"/>
    </source>
</evidence>
<keyword evidence="3" id="KW-1185">Reference proteome</keyword>
<sequence>TPDPTISALVDTISENAPVVTYNHDDTDMLRSFLSRVKANKAAKASTSSPKKIKRPLSHSPLQVPLGEPKSNNIPPTIDEEFDIGPPATSGSPFKRQKRCNPLPKVDEVRRSARTRLPVFQSVAAAPSFIPVRTLGQDGESTVALRNSEEKERAVLTRVNTRKNKGGALSAPALLKKKLAEKDDPVLRQRLLKEVFDDKSQREAKTQVKNVTWAAEIAVYQEFDKNRSMKDKPKAGTKERNVQLPAEKEVKESEEALDKKSSLRVKSKLALGMAANGTPAPKRRTR</sequence>